<sequence>MISWFNHLLDIHVETAYSTTFSNLSSVSFIFDPNHRYLVTEQHLLHLRGTGTQTSRSIDPTHANPPDRALTPVNTINVPQSGPYRSSAFPCQADCIRAELNAPSATQLKHLPAVKSEGTNVIST</sequence>
<dbReference type="AlphaFoldDB" id="A0A139IIX1"/>
<protein>
    <submittedName>
        <fullName evidence="1">Uncharacterized protein</fullName>
    </submittedName>
</protein>
<proteinExistence type="predicted"/>
<keyword evidence="2" id="KW-1185">Reference proteome</keyword>
<evidence type="ECO:0000313" key="1">
    <source>
        <dbReference type="EMBL" id="KXT14585.1"/>
    </source>
</evidence>
<organism evidence="1 2">
    <name type="scientific">Pseudocercospora musae</name>
    <dbReference type="NCBI Taxonomy" id="113226"/>
    <lineage>
        <taxon>Eukaryota</taxon>
        <taxon>Fungi</taxon>
        <taxon>Dikarya</taxon>
        <taxon>Ascomycota</taxon>
        <taxon>Pezizomycotina</taxon>
        <taxon>Dothideomycetes</taxon>
        <taxon>Dothideomycetidae</taxon>
        <taxon>Mycosphaerellales</taxon>
        <taxon>Mycosphaerellaceae</taxon>
        <taxon>Pseudocercospora</taxon>
    </lineage>
</organism>
<dbReference type="Proteomes" id="UP000073492">
    <property type="component" value="Unassembled WGS sequence"/>
</dbReference>
<name>A0A139IIX1_9PEZI</name>
<evidence type="ECO:0000313" key="2">
    <source>
        <dbReference type="Proteomes" id="UP000073492"/>
    </source>
</evidence>
<gene>
    <name evidence="1" type="ORF">AC579_3721</name>
</gene>
<reference evidence="1 2" key="1">
    <citation type="submission" date="2015-07" db="EMBL/GenBank/DDBJ databases">
        <title>Comparative genomics of the Sigatoka disease complex on banana suggests a link between parallel evolutionary changes in Pseudocercospora fijiensis and Pseudocercospora eumusae and increased virulence on the banana host.</title>
        <authorList>
            <person name="Chang T.-C."/>
            <person name="Salvucci A."/>
            <person name="Crous P.W."/>
            <person name="Stergiopoulos I."/>
        </authorList>
    </citation>
    <scope>NUCLEOTIDE SEQUENCE [LARGE SCALE GENOMIC DNA]</scope>
    <source>
        <strain evidence="1 2">CBS 116634</strain>
    </source>
</reference>
<accession>A0A139IIX1</accession>
<comment type="caution">
    <text evidence="1">The sequence shown here is derived from an EMBL/GenBank/DDBJ whole genome shotgun (WGS) entry which is preliminary data.</text>
</comment>
<dbReference type="EMBL" id="LFZO01000078">
    <property type="protein sequence ID" value="KXT14585.1"/>
    <property type="molecule type" value="Genomic_DNA"/>
</dbReference>